<evidence type="ECO:0000256" key="4">
    <source>
        <dbReference type="ARBA" id="ARBA00023002"/>
    </source>
</evidence>
<feature type="non-terminal residue" evidence="7">
    <location>
        <position position="1"/>
    </location>
</feature>
<dbReference type="PANTHER" id="PTHR42813:SF2">
    <property type="entry name" value="DEHYDROGENASE, ZINC-CONTAINING, PUTATIVE (AFU_ORTHOLOGUE AFUA_2G02810)-RELATED"/>
    <property type="match status" value="1"/>
</dbReference>
<comment type="cofactor">
    <cofactor evidence="1 5">
        <name>Zn(2+)</name>
        <dbReference type="ChEBI" id="CHEBI:29105"/>
    </cofactor>
</comment>
<keyword evidence="3 5" id="KW-0862">Zinc</keyword>
<dbReference type="InterPro" id="IPR013154">
    <property type="entry name" value="ADH-like_N"/>
</dbReference>
<dbReference type="GO" id="GO:0016491">
    <property type="term" value="F:oxidoreductase activity"/>
    <property type="evidence" value="ECO:0007669"/>
    <property type="project" value="UniProtKB-KW"/>
</dbReference>
<comment type="similarity">
    <text evidence="5">Belongs to the zinc-containing alcohol dehydrogenase family.</text>
</comment>
<dbReference type="Gene3D" id="3.40.50.720">
    <property type="entry name" value="NAD(P)-binding Rossmann-like Domain"/>
    <property type="match status" value="1"/>
</dbReference>
<dbReference type="InterPro" id="IPR002328">
    <property type="entry name" value="ADH_Zn_CS"/>
</dbReference>
<keyword evidence="4" id="KW-0560">Oxidoreductase</keyword>
<evidence type="ECO:0000256" key="5">
    <source>
        <dbReference type="RuleBase" id="RU361277"/>
    </source>
</evidence>
<evidence type="ECO:0000313" key="8">
    <source>
        <dbReference type="Proteomes" id="UP000319771"/>
    </source>
</evidence>
<evidence type="ECO:0000259" key="6">
    <source>
        <dbReference type="SMART" id="SM00829"/>
    </source>
</evidence>
<dbReference type="InterPro" id="IPR020843">
    <property type="entry name" value="ER"/>
</dbReference>
<feature type="domain" description="Enoyl reductase (ER)" evidence="6">
    <location>
        <begin position="19"/>
        <end position="357"/>
    </location>
</feature>
<keyword evidence="2 5" id="KW-0479">Metal-binding</keyword>
<organism evidence="7 8">
    <name type="scientific">Eiseniibacteriota bacterium</name>
    <dbReference type="NCBI Taxonomy" id="2212470"/>
    <lineage>
        <taxon>Bacteria</taxon>
        <taxon>Candidatus Eiseniibacteriota</taxon>
    </lineage>
</organism>
<evidence type="ECO:0000313" key="7">
    <source>
        <dbReference type="EMBL" id="TMQ72528.1"/>
    </source>
</evidence>
<dbReference type="SUPFAM" id="SSF51735">
    <property type="entry name" value="NAD(P)-binding Rossmann-fold domains"/>
    <property type="match status" value="1"/>
</dbReference>
<dbReference type="Proteomes" id="UP000319771">
    <property type="component" value="Unassembled WGS sequence"/>
</dbReference>
<protein>
    <submittedName>
        <fullName evidence="7">Zinc-binding dehydrogenase</fullName>
    </submittedName>
</protein>
<evidence type="ECO:0000256" key="3">
    <source>
        <dbReference type="ARBA" id="ARBA00022833"/>
    </source>
</evidence>
<dbReference type="PROSITE" id="PS00059">
    <property type="entry name" value="ADH_ZINC"/>
    <property type="match status" value="1"/>
</dbReference>
<dbReference type="Gene3D" id="3.90.180.10">
    <property type="entry name" value="Medium-chain alcohol dehydrogenases, catalytic domain"/>
    <property type="match status" value="1"/>
</dbReference>
<evidence type="ECO:0000256" key="1">
    <source>
        <dbReference type="ARBA" id="ARBA00001947"/>
    </source>
</evidence>
<name>A0A538U9F8_UNCEI</name>
<proteinExistence type="inferred from homology"/>
<dbReference type="EMBL" id="VBPB01000104">
    <property type="protein sequence ID" value="TMQ72528.1"/>
    <property type="molecule type" value="Genomic_DNA"/>
</dbReference>
<accession>A0A538U9F8</accession>
<dbReference type="SMART" id="SM00829">
    <property type="entry name" value="PKS_ER"/>
    <property type="match status" value="1"/>
</dbReference>
<dbReference type="InterPro" id="IPR013149">
    <property type="entry name" value="ADH-like_C"/>
</dbReference>
<dbReference type="Pfam" id="PF08240">
    <property type="entry name" value="ADH_N"/>
    <property type="match status" value="1"/>
</dbReference>
<dbReference type="SUPFAM" id="SSF50129">
    <property type="entry name" value="GroES-like"/>
    <property type="match status" value="1"/>
</dbReference>
<gene>
    <name evidence="7" type="ORF">E6K81_07095</name>
</gene>
<dbReference type="PANTHER" id="PTHR42813">
    <property type="entry name" value="ZINC-TYPE ALCOHOL DEHYDROGENASE-LIKE"/>
    <property type="match status" value="1"/>
</dbReference>
<sequence>RRHDPHGASRAMKAITYHGVHDVRCEEAADPSLRHPGDAIVEVALAGLCGSDLHVYHGRETGLDVGTVMGHEFVGRVVATGTDVQAFAAGDRVACPFSTCCGRCYYCELGLSARCTEGHLFGWVQDGAGLHGGQARLVRVPLADATLCRLPEDLADDAALLLCDVLPTGHHCASLAGVTPGACYALIGCGPVGLMTLLAAREMGAERLLAIDTIDARLAFAARLGGTPVDARRTDPISAVRAATGGRGADAVLEAVGSPAAGRLAFELVRPGGTIAAVGVHHEASFPFSPAQAYDRNLTYRIGRCPARSLMEELIPLARRRRDDLVAVLTHRLPLADGAQAYRRFDEKRDGCIKVAFAP</sequence>
<comment type="caution">
    <text evidence="7">The sequence shown here is derived from an EMBL/GenBank/DDBJ whole genome shotgun (WGS) entry which is preliminary data.</text>
</comment>
<reference evidence="7 8" key="1">
    <citation type="journal article" date="2019" name="Nat. Microbiol.">
        <title>Mediterranean grassland soil C-N compound turnover is dependent on rainfall and depth, and is mediated by genomically divergent microorganisms.</title>
        <authorList>
            <person name="Diamond S."/>
            <person name="Andeer P.F."/>
            <person name="Li Z."/>
            <person name="Crits-Christoph A."/>
            <person name="Burstein D."/>
            <person name="Anantharaman K."/>
            <person name="Lane K.R."/>
            <person name="Thomas B.C."/>
            <person name="Pan C."/>
            <person name="Northen T.R."/>
            <person name="Banfield J.F."/>
        </authorList>
    </citation>
    <scope>NUCLEOTIDE SEQUENCE [LARGE SCALE GENOMIC DNA]</scope>
    <source>
        <strain evidence="7">WS_11</strain>
    </source>
</reference>
<dbReference type="GO" id="GO:0008270">
    <property type="term" value="F:zinc ion binding"/>
    <property type="evidence" value="ECO:0007669"/>
    <property type="project" value="InterPro"/>
</dbReference>
<dbReference type="Pfam" id="PF00107">
    <property type="entry name" value="ADH_zinc_N"/>
    <property type="match status" value="1"/>
</dbReference>
<dbReference type="InterPro" id="IPR011032">
    <property type="entry name" value="GroES-like_sf"/>
</dbReference>
<dbReference type="InterPro" id="IPR036291">
    <property type="entry name" value="NAD(P)-bd_dom_sf"/>
</dbReference>
<dbReference type="AlphaFoldDB" id="A0A538U9F8"/>
<evidence type="ECO:0000256" key="2">
    <source>
        <dbReference type="ARBA" id="ARBA00022723"/>
    </source>
</evidence>